<dbReference type="EMBL" id="OX459124">
    <property type="protein sequence ID" value="CAI9111980.1"/>
    <property type="molecule type" value="Genomic_DNA"/>
</dbReference>
<dbReference type="AlphaFoldDB" id="A0AAV1DVX0"/>
<sequence length="111" mass="12643">MDFWPEMQVQECLPPVLRRRFGRPKKARKRGKDELKRSSTIKCSRCKGYGHNKRSCAGDLLGQEMPGGGYLSQMVGYDVVNQQGNHQGVHHREFKPGNKEVNMMVVKGNII</sequence>
<protein>
    <submittedName>
        <fullName evidence="1">OLC1v1012336C1</fullName>
    </submittedName>
</protein>
<organism evidence="1 2">
    <name type="scientific">Oldenlandia corymbosa var. corymbosa</name>
    <dbReference type="NCBI Taxonomy" id="529605"/>
    <lineage>
        <taxon>Eukaryota</taxon>
        <taxon>Viridiplantae</taxon>
        <taxon>Streptophyta</taxon>
        <taxon>Embryophyta</taxon>
        <taxon>Tracheophyta</taxon>
        <taxon>Spermatophyta</taxon>
        <taxon>Magnoliopsida</taxon>
        <taxon>eudicotyledons</taxon>
        <taxon>Gunneridae</taxon>
        <taxon>Pentapetalae</taxon>
        <taxon>asterids</taxon>
        <taxon>lamiids</taxon>
        <taxon>Gentianales</taxon>
        <taxon>Rubiaceae</taxon>
        <taxon>Rubioideae</taxon>
        <taxon>Spermacoceae</taxon>
        <taxon>Hedyotis-Oldenlandia complex</taxon>
        <taxon>Oldenlandia</taxon>
    </lineage>
</organism>
<accession>A0AAV1DVX0</accession>
<evidence type="ECO:0000313" key="2">
    <source>
        <dbReference type="Proteomes" id="UP001161247"/>
    </source>
</evidence>
<keyword evidence="2" id="KW-1185">Reference proteome</keyword>
<evidence type="ECO:0000313" key="1">
    <source>
        <dbReference type="EMBL" id="CAI9111980.1"/>
    </source>
</evidence>
<proteinExistence type="predicted"/>
<dbReference type="Proteomes" id="UP001161247">
    <property type="component" value="Chromosome 7"/>
</dbReference>
<reference evidence="1" key="1">
    <citation type="submission" date="2023-03" db="EMBL/GenBank/DDBJ databases">
        <authorList>
            <person name="Julca I."/>
        </authorList>
    </citation>
    <scope>NUCLEOTIDE SEQUENCE</scope>
</reference>
<gene>
    <name evidence="1" type="ORF">OLC1_LOCUS19257</name>
</gene>
<name>A0AAV1DVX0_OLDCO</name>